<evidence type="ECO:0000259" key="2">
    <source>
        <dbReference type="Pfam" id="PF22893"/>
    </source>
</evidence>
<feature type="region of interest" description="Disordered" evidence="1">
    <location>
        <begin position="165"/>
        <end position="194"/>
    </location>
</feature>
<name>A0A166TM86_9PEZI</name>
<dbReference type="SUPFAM" id="SSF48403">
    <property type="entry name" value="Ankyrin repeat"/>
    <property type="match status" value="1"/>
</dbReference>
<dbReference type="PANTHER" id="PTHR38886">
    <property type="entry name" value="SESA DOMAIN-CONTAINING PROTEIN"/>
    <property type="match status" value="1"/>
</dbReference>
<feature type="region of interest" description="Disordered" evidence="1">
    <location>
        <begin position="809"/>
        <end position="835"/>
    </location>
</feature>
<evidence type="ECO:0000313" key="3">
    <source>
        <dbReference type="EMBL" id="KZL72259.1"/>
    </source>
</evidence>
<dbReference type="Proteomes" id="UP000076552">
    <property type="component" value="Unassembled WGS sequence"/>
</dbReference>
<protein>
    <recommendedName>
        <fullName evidence="2">Ubiquitin-like domain-containing protein</fullName>
    </recommendedName>
</protein>
<feature type="compositionally biased region" description="Polar residues" evidence="1">
    <location>
        <begin position="815"/>
        <end position="834"/>
    </location>
</feature>
<keyword evidence="4" id="KW-1185">Reference proteome</keyword>
<organism evidence="3 4">
    <name type="scientific">Colletotrichum tofieldiae</name>
    <dbReference type="NCBI Taxonomy" id="708197"/>
    <lineage>
        <taxon>Eukaryota</taxon>
        <taxon>Fungi</taxon>
        <taxon>Dikarya</taxon>
        <taxon>Ascomycota</taxon>
        <taxon>Pezizomycotina</taxon>
        <taxon>Sordariomycetes</taxon>
        <taxon>Hypocreomycetidae</taxon>
        <taxon>Glomerellales</taxon>
        <taxon>Glomerellaceae</taxon>
        <taxon>Colletotrichum</taxon>
        <taxon>Colletotrichum spaethianum species complex</taxon>
    </lineage>
</organism>
<accession>A0A166TM86</accession>
<dbReference type="AlphaFoldDB" id="A0A166TM86"/>
<dbReference type="Gene3D" id="1.25.40.20">
    <property type="entry name" value="Ankyrin repeat-containing domain"/>
    <property type="match status" value="1"/>
</dbReference>
<evidence type="ECO:0000313" key="4">
    <source>
        <dbReference type="Proteomes" id="UP000076552"/>
    </source>
</evidence>
<dbReference type="InterPro" id="IPR054464">
    <property type="entry name" value="ULD_fung"/>
</dbReference>
<dbReference type="EMBL" id="LFIV01000061">
    <property type="protein sequence ID" value="KZL72259.1"/>
    <property type="molecule type" value="Genomic_DNA"/>
</dbReference>
<reference evidence="3 4" key="1">
    <citation type="submission" date="2015-06" db="EMBL/GenBank/DDBJ databases">
        <title>Survival trade-offs in plant roots during colonization by closely related pathogenic and mutualistic fungi.</title>
        <authorList>
            <person name="Hacquard S."/>
            <person name="Kracher B."/>
            <person name="Hiruma K."/>
            <person name="Weinman A."/>
            <person name="Muench P."/>
            <person name="Garrido Oter R."/>
            <person name="Ver Loren van Themaat E."/>
            <person name="Dallerey J.-F."/>
            <person name="Damm U."/>
            <person name="Henrissat B."/>
            <person name="Lespinet O."/>
            <person name="Thon M."/>
            <person name="Kemen E."/>
            <person name="McHardy A.C."/>
            <person name="Schulze-Lefert P."/>
            <person name="O'Connell R.J."/>
        </authorList>
    </citation>
    <scope>NUCLEOTIDE SEQUENCE [LARGE SCALE GENOMIC DNA]</scope>
    <source>
        <strain evidence="3 4">0861</strain>
    </source>
</reference>
<feature type="compositionally biased region" description="Polar residues" evidence="1">
    <location>
        <begin position="509"/>
        <end position="525"/>
    </location>
</feature>
<feature type="compositionally biased region" description="Polar residues" evidence="1">
    <location>
        <begin position="165"/>
        <end position="186"/>
    </location>
</feature>
<sequence>MASPVAFGDIVAAIHVVSRASKALRDHGGARDDYQRLCARAHTNVSLLQSIEGLQALSIPSEQSVHADAIKTHAQKMLVKARELQRKLLPAEKKLGIRSRKGWHRGIVAKTRFGFFEREEFEKLCKDLEEDGRSLDTLLSLMNTERAYANERMTRESLDLLKSQELASQKASQQPTVATASSQQPPFNTPRIARGSAAGPILALTRMKQELPTHEPQELQVPTTLAHSQSIRNSTSILRGQPTHAHLGKTITRNQLVIAADIDLDDPSQRNAVLGLAVLCFYYGMLEMVAQMGLQLMPLILLMTPSASISLLLPDNFILHDALGRSHSLRVNDFCDWSVLESLVKSRFRDCIGSEKVQSGQYTIFDVDDPTFDLGANNWTQRLKSRGRFRMAIRLSGVRLVNAKCASCGTRLRYFDKLHLVCPNSDCAKLMRSHTAQKPTATMIKAITGSTGGFLEPPTDTGSSQSKMLRLQRLEERFSWMARGTGISWEKNSHGAGRSATTHAAREMSTLQSGTAPNNEGSETASMGPDDEDFDLDSGEAIAKQLQETPTEDTLLPVSTETTESQLLQEEEEMKYFRSICIKQDTTLYEAAVSRDSEAARSLIDMGVEVNSNLGPLGTALIPAILTRSLTLVRMFLLANADPMEKCWGYQTALSLAVSFGGTAVFELVLRFAVSQSSHRPPAFQYAVDGALYEATLLDKPHIIASLLVAGANPVKIVRGDRSAFDVVLARRLKYAWPRFFAALWDRQLLSDPEARFLYECLTAESEDWQPANSWLDSCARNLRISNAKTLSQRVTARLGKKCFFRHGSRGSGAESATTPIQRDPSTPSRSSGLSMGAATDVTILSGGWALSASPDSRIPGIFVDDSCVELPGS</sequence>
<dbReference type="Pfam" id="PF22893">
    <property type="entry name" value="ULD_2"/>
    <property type="match status" value="1"/>
</dbReference>
<comment type="caution">
    <text evidence="3">The sequence shown here is derived from an EMBL/GenBank/DDBJ whole genome shotgun (WGS) entry which is preliminary data.</text>
</comment>
<dbReference type="PANTHER" id="PTHR38886:SF1">
    <property type="entry name" value="NACHT-NTPASE AND P-LOOP NTPASES N-TERMINAL DOMAIN-CONTAINING PROTEIN"/>
    <property type="match status" value="1"/>
</dbReference>
<dbReference type="InterPro" id="IPR036770">
    <property type="entry name" value="Ankyrin_rpt-contain_sf"/>
</dbReference>
<evidence type="ECO:0000256" key="1">
    <source>
        <dbReference type="SAM" id="MobiDB-lite"/>
    </source>
</evidence>
<dbReference type="STRING" id="708197.A0A166TM86"/>
<gene>
    <name evidence="3" type="ORF">CT0861_04072</name>
</gene>
<feature type="region of interest" description="Disordered" evidence="1">
    <location>
        <begin position="489"/>
        <end position="536"/>
    </location>
</feature>
<proteinExistence type="predicted"/>
<feature type="domain" description="Ubiquitin-like" evidence="2">
    <location>
        <begin position="315"/>
        <end position="394"/>
    </location>
</feature>